<name>A0AAF0PDI2_9EURY</name>
<proteinExistence type="predicted"/>
<reference evidence="1 3" key="1">
    <citation type="submission" date="2022-07" db="EMBL/GenBank/DDBJ databases">
        <title>Two temperate virus in Haloterrigena jeotgali A29.</title>
        <authorList>
            <person name="Deng X."/>
        </authorList>
    </citation>
    <scope>NUCLEOTIDE SEQUENCE [LARGE SCALE GENOMIC DNA]</scope>
    <source>
        <strain evidence="1 3">A29</strain>
    </source>
</reference>
<dbReference type="AlphaFoldDB" id="A0AAF0PDI2"/>
<evidence type="ECO:0000313" key="2">
    <source>
        <dbReference type="EMBL" id="WMT08111.1"/>
    </source>
</evidence>
<accession>A0AAF0PDI2</accession>
<protein>
    <submittedName>
        <fullName evidence="1">Uncharacterized protein</fullName>
    </submittedName>
</protein>
<evidence type="ECO:0000313" key="1">
    <source>
        <dbReference type="EMBL" id="WMT07479.1"/>
    </source>
</evidence>
<dbReference type="GeneID" id="84216097"/>
<dbReference type="RefSeq" id="WP_158413760.1">
    <property type="nucleotide sequence ID" value="NZ_CP101873.1"/>
</dbReference>
<dbReference type="EMBL" id="CP101873">
    <property type="protein sequence ID" value="WMT08111.1"/>
    <property type="molecule type" value="Genomic_DNA"/>
</dbReference>
<keyword evidence="3" id="KW-1185">Reference proteome</keyword>
<sequence>MGENMQENTETETRRCHHCGTEREVRITVPWQDDLCTHCGRAVDDQG</sequence>
<dbReference type="EMBL" id="CP101873">
    <property type="protein sequence ID" value="WMT07479.1"/>
    <property type="molecule type" value="Genomic_DNA"/>
</dbReference>
<gene>
    <name evidence="2" type="ORF">NP511_00400</name>
    <name evidence="1" type="ORF">NP511_19115</name>
</gene>
<dbReference type="Proteomes" id="UP001224926">
    <property type="component" value="Chromosome"/>
</dbReference>
<evidence type="ECO:0000313" key="3">
    <source>
        <dbReference type="Proteomes" id="UP001224926"/>
    </source>
</evidence>
<organism evidence="1 3">
    <name type="scientific">Natrinema thermotolerans</name>
    <dbReference type="NCBI Taxonomy" id="121872"/>
    <lineage>
        <taxon>Archaea</taxon>
        <taxon>Methanobacteriati</taxon>
        <taxon>Methanobacteriota</taxon>
        <taxon>Stenosarchaea group</taxon>
        <taxon>Halobacteria</taxon>
        <taxon>Halobacteriales</taxon>
        <taxon>Natrialbaceae</taxon>
        <taxon>Natrinema</taxon>
    </lineage>
</organism>